<dbReference type="Proteomes" id="UP001601444">
    <property type="component" value="Unassembled WGS sequence"/>
</dbReference>
<name>A0ABW6PTP6_9NOCA</name>
<evidence type="ECO:0000313" key="3">
    <source>
        <dbReference type="Proteomes" id="UP001601444"/>
    </source>
</evidence>
<keyword evidence="3" id="KW-1185">Reference proteome</keyword>
<dbReference type="EMBL" id="JBIAMX010000015">
    <property type="protein sequence ID" value="MFF0545563.1"/>
    <property type="molecule type" value="Genomic_DNA"/>
</dbReference>
<keyword evidence="1" id="KW-0472">Membrane</keyword>
<keyword evidence="1" id="KW-0812">Transmembrane</keyword>
<evidence type="ECO:0000256" key="1">
    <source>
        <dbReference type="SAM" id="Phobius"/>
    </source>
</evidence>
<accession>A0ABW6PTP6</accession>
<gene>
    <name evidence="2" type="ORF">ACFYTF_22270</name>
</gene>
<dbReference type="RefSeq" id="WP_387702013.1">
    <property type="nucleotide sequence ID" value="NZ_JBIAMX010000015.1"/>
</dbReference>
<protein>
    <submittedName>
        <fullName evidence="2">NERD domain-containing protein</fullName>
    </submittedName>
</protein>
<evidence type="ECO:0000313" key="2">
    <source>
        <dbReference type="EMBL" id="MFF0545563.1"/>
    </source>
</evidence>
<sequence length="297" mass="31820">MLVRIRPGAELSGSEQEFVDCLRKLPGAGLALIDPVIGGRHSTAVVLTPRGMTVLTVLGFRRRQSGLLKIGANAPWTISDEPLELDDSAPAKPLDRLEDSVWAVRHALEQSLQDGKHVCGAIVLIPYRGVVVRPARTTLRPGRDVVVGNSVDLTDLRIYLEGFTAAPRAFTIDRVLHTCTALGLRELAPSPGQLAADGFDENEPPPVDTFLERVTRRRADSVPVAPPAPPSTGSGRWAGWIVLALAMFGLLVVLVVVIRAVLTDDPQPRTVSEVSSSTTAPAPLSTPVECFPFQPAC</sequence>
<feature type="transmembrane region" description="Helical" evidence="1">
    <location>
        <begin position="237"/>
        <end position="262"/>
    </location>
</feature>
<organism evidence="2 3">
    <name type="scientific">Nocardia thailandica</name>
    <dbReference type="NCBI Taxonomy" id="257275"/>
    <lineage>
        <taxon>Bacteria</taxon>
        <taxon>Bacillati</taxon>
        <taxon>Actinomycetota</taxon>
        <taxon>Actinomycetes</taxon>
        <taxon>Mycobacteriales</taxon>
        <taxon>Nocardiaceae</taxon>
        <taxon>Nocardia</taxon>
    </lineage>
</organism>
<comment type="caution">
    <text evidence="2">The sequence shown here is derived from an EMBL/GenBank/DDBJ whole genome shotgun (WGS) entry which is preliminary data.</text>
</comment>
<proteinExistence type="predicted"/>
<keyword evidence="1" id="KW-1133">Transmembrane helix</keyword>
<reference evidence="2 3" key="1">
    <citation type="submission" date="2024-10" db="EMBL/GenBank/DDBJ databases">
        <title>The Natural Products Discovery Center: Release of the First 8490 Sequenced Strains for Exploring Actinobacteria Biosynthetic Diversity.</title>
        <authorList>
            <person name="Kalkreuter E."/>
            <person name="Kautsar S.A."/>
            <person name="Yang D."/>
            <person name="Bader C.D."/>
            <person name="Teijaro C.N."/>
            <person name="Fluegel L."/>
            <person name="Davis C.M."/>
            <person name="Simpson J.R."/>
            <person name="Lauterbach L."/>
            <person name="Steele A.D."/>
            <person name="Gui C."/>
            <person name="Meng S."/>
            <person name="Li G."/>
            <person name="Viehrig K."/>
            <person name="Ye F."/>
            <person name="Su P."/>
            <person name="Kiefer A.F."/>
            <person name="Nichols A."/>
            <person name="Cepeda A.J."/>
            <person name="Yan W."/>
            <person name="Fan B."/>
            <person name="Jiang Y."/>
            <person name="Adhikari A."/>
            <person name="Zheng C.-J."/>
            <person name="Schuster L."/>
            <person name="Cowan T.M."/>
            <person name="Smanski M.J."/>
            <person name="Chevrette M.G."/>
            <person name="De Carvalho L.P.S."/>
            <person name="Shen B."/>
        </authorList>
    </citation>
    <scope>NUCLEOTIDE SEQUENCE [LARGE SCALE GENOMIC DNA]</scope>
    <source>
        <strain evidence="2 3">NPDC004045</strain>
    </source>
</reference>